<evidence type="ECO:0000313" key="2">
    <source>
        <dbReference type="EMBL" id="MEU9578469.1"/>
    </source>
</evidence>
<dbReference type="InterPro" id="IPR001279">
    <property type="entry name" value="Metallo-B-lactamas"/>
</dbReference>
<dbReference type="EMBL" id="JBEZNA010000028">
    <property type="protein sequence ID" value="MEU9578469.1"/>
    <property type="molecule type" value="Genomic_DNA"/>
</dbReference>
<dbReference type="PANTHER" id="PTHR42951:SF4">
    <property type="entry name" value="ACYL-COENZYME A THIOESTERASE MBLAC2"/>
    <property type="match status" value="1"/>
</dbReference>
<reference evidence="2 3" key="1">
    <citation type="submission" date="2024-06" db="EMBL/GenBank/DDBJ databases">
        <title>The Natural Products Discovery Center: Release of the First 8490 Sequenced Strains for Exploring Actinobacteria Biosynthetic Diversity.</title>
        <authorList>
            <person name="Kalkreuter E."/>
            <person name="Kautsar S.A."/>
            <person name="Yang D."/>
            <person name="Bader C.D."/>
            <person name="Teijaro C.N."/>
            <person name="Fluegel L."/>
            <person name="Davis C.M."/>
            <person name="Simpson J.R."/>
            <person name="Lauterbach L."/>
            <person name="Steele A.D."/>
            <person name="Gui C."/>
            <person name="Meng S."/>
            <person name="Li G."/>
            <person name="Viehrig K."/>
            <person name="Ye F."/>
            <person name="Su P."/>
            <person name="Kiefer A.F."/>
            <person name="Nichols A."/>
            <person name="Cepeda A.J."/>
            <person name="Yan W."/>
            <person name="Fan B."/>
            <person name="Jiang Y."/>
            <person name="Adhikari A."/>
            <person name="Zheng C.-J."/>
            <person name="Schuster L."/>
            <person name="Cowan T.M."/>
            <person name="Smanski M.J."/>
            <person name="Chevrette M.G."/>
            <person name="De Carvalho L.P.S."/>
            <person name="Shen B."/>
        </authorList>
    </citation>
    <scope>NUCLEOTIDE SEQUENCE [LARGE SCALE GENOMIC DNA]</scope>
    <source>
        <strain evidence="2 3">NPDC048117</strain>
    </source>
</reference>
<dbReference type="SMART" id="SM00849">
    <property type="entry name" value="Lactamase_B"/>
    <property type="match status" value="1"/>
</dbReference>
<accession>A0ABV3EQL8</accession>
<dbReference type="PANTHER" id="PTHR42951">
    <property type="entry name" value="METALLO-BETA-LACTAMASE DOMAIN-CONTAINING"/>
    <property type="match status" value="1"/>
</dbReference>
<keyword evidence="3" id="KW-1185">Reference proteome</keyword>
<evidence type="ECO:0000313" key="3">
    <source>
        <dbReference type="Proteomes" id="UP001551584"/>
    </source>
</evidence>
<evidence type="ECO:0000259" key="1">
    <source>
        <dbReference type="SMART" id="SM00849"/>
    </source>
</evidence>
<dbReference type="InterPro" id="IPR050855">
    <property type="entry name" value="NDM-1-like"/>
</dbReference>
<dbReference type="Proteomes" id="UP001551584">
    <property type="component" value="Unassembled WGS sequence"/>
</dbReference>
<dbReference type="InterPro" id="IPR036866">
    <property type="entry name" value="RibonucZ/Hydroxyglut_hydro"/>
</dbReference>
<dbReference type="Gene3D" id="3.60.15.10">
    <property type="entry name" value="Ribonuclease Z/Hydroxyacylglutathione hydrolase-like"/>
    <property type="match status" value="1"/>
</dbReference>
<protein>
    <submittedName>
        <fullName evidence="2">MBL fold metallo-hydrolase</fullName>
    </submittedName>
</protein>
<dbReference type="RefSeq" id="WP_359272572.1">
    <property type="nucleotide sequence ID" value="NZ_JBEZNA010000028.1"/>
</dbReference>
<sequence>MTITRGAPLTEIGPGLYALLPGRRGWGLANCGLLVGGDSALWIDSPYDRRLAERFLAASRERLSPGADVDRVVVTHTNGDHLWGACVLPDAEVVATEEARTHLCLEPTPDQLRSLAGAVNPATPWGAYVVRHFGAFDWSATEVPPVTTTFTGALELTVGGFPVRLASLPPGHTAGDLFVHLPEQGVVFTGDAVFGSTAATPGDHPSHWAGPLSNLIDSCERFLATGARTFVPGHGPVLDAAGIKEHIGYLEYVAERAHAFHAAGVPAAEAARRVIAERNYPELGLPERLVITIGSEYRVLDGDGHPEMLPIMRQVAQLAWDLAGDGAAPGG</sequence>
<comment type="caution">
    <text evidence="2">The sequence shown here is derived from an EMBL/GenBank/DDBJ whole genome shotgun (WGS) entry which is preliminary data.</text>
</comment>
<dbReference type="SUPFAM" id="SSF56281">
    <property type="entry name" value="Metallo-hydrolase/oxidoreductase"/>
    <property type="match status" value="1"/>
</dbReference>
<dbReference type="CDD" id="cd16282">
    <property type="entry name" value="metallo-hydrolase-like_MBL-fold"/>
    <property type="match status" value="1"/>
</dbReference>
<gene>
    <name evidence="2" type="ORF">AB0D95_14610</name>
</gene>
<name>A0ABV3EQL8_9ACTN</name>
<dbReference type="Pfam" id="PF00753">
    <property type="entry name" value="Lactamase_B"/>
    <property type="match status" value="1"/>
</dbReference>
<feature type="domain" description="Metallo-beta-lactamase" evidence="1">
    <location>
        <begin position="28"/>
        <end position="234"/>
    </location>
</feature>
<proteinExistence type="predicted"/>
<organism evidence="2 3">
    <name type="scientific">Streptomyces chilikensis</name>
    <dbReference type="NCBI Taxonomy" id="1194079"/>
    <lineage>
        <taxon>Bacteria</taxon>
        <taxon>Bacillati</taxon>
        <taxon>Actinomycetota</taxon>
        <taxon>Actinomycetes</taxon>
        <taxon>Kitasatosporales</taxon>
        <taxon>Streptomycetaceae</taxon>
        <taxon>Streptomyces</taxon>
    </lineage>
</organism>